<reference evidence="2 3" key="1">
    <citation type="journal article" date="2019" name="Sci. Rep.">
        <title>Orb-weaving spider Araneus ventricosus genome elucidates the spidroin gene catalogue.</title>
        <authorList>
            <person name="Kono N."/>
            <person name="Nakamura H."/>
            <person name="Ohtoshi R."/>
            <person name="Moran D.A.P."/>
            <person name="Shinohara A."/>
            <person name="Yoshida Y."/>
            <person name="Fujiwara M."/>
            <person name="Mori M."/>
            <person name="Tomita M."/>
            <person name="Arakawa K."/>
        </authorList>
    </citation>
    <scope>NUCLEOTIDE SEQUENCE [LARGE SCALE GENOMIC DNA]</scope>
</reference>
<dbReference type="InterPro" id="IPR012337">
    <property type="entry name" value="RNaseH-like_sf"/>
</dbReference>
<evidence type="ECO:0000313" key="2">
    <source>
        <dbReference type="EMBL" id="GBM60383.1"/>
    </source>
</evidence>
<dbReference type="EMBL" id="BGPR01001721">
    <property type="protein sequence ID" value="GBM60383.1"/>
    <property type="molecule type" value="Genomic_DNA"/>
</dbReference>
<dbReference type="SUPFAM" id="SSF53098">
    <property type="entry name" value="Ribonuclease H-like"/>
    <property type="match status" value="1"/>
</dbReference>
<evidence type="ECO:0000313" key="3">
    <source>
        <dbReference type="Proteomes" id="UP000499080"/>
    </source>
</evidence>
<dbReference type="CDD" id="cd09276">
    <property type="entry name" value="Rnase_HI_RT_non_LTR"/>
    <property type="match status" value="1"/>
</dbReference>
<evidence type="ECO:0000259" key="1">
    <source>
        <dbReference type="PROSITE" id="PS50879"/>
    </source>
</evidence>
<accession>A0A4Y2H411</accession>
<dbReference type="InterPro" id="IPR036397">
    <property type="entry name" value="RNaseH_sf"/>
</dbReference>
<dbReference type="Gene3D" id="3.30.420.10">
    <property type="entry name" value="Ribonuclease H-like superfamily/Ribonuclease H"/>
    <property type="match status" value="1"/>
</dbReference>
<dbReference type="GO" id="GO:0003676">
    <property type="term" value="F:nucleic acid binding"/>
    <property type="evidence" value="ECO:0007669"/>
    <property type="project" value="InterPro"/>
</dbReference>
<feature type="domain" description="RNase H type-1" evidence="1">
    <location>
        <begin position="74"/>
        <end position="201"/>
    </location>
</feature>
<name>A0A4Y2H411_ARAVE</name>
<proteinExistence type="predicted"/>
<dbReference type="InterPro" id="IPR002156">
    <property type="entry name" value="RNaseH_domain"/>
</dbReference>
<organism evidence="2 3">
    <name type="scientific">Araneus ventricosus</name>
    <name type="common">Orbweaver spider</name>
    <name type="synonym">Epeira ventricosa</name>
    <dbReference type="NCBI Taxonomy" id="182803"/>
    <lineage>
        <taxon>Eukaryota</taxon>
        <taxon>Metazoa</taxon>
        <taxon>Ecdysozoa</taxon>
        <taxon>Arthropoda</taxon>
        <taxon>Chelicerata</taxon>
        <taxon>Arachnida</taxon>
        <taxon>Araneae</taxon>
        <taxon>Araneomorphae</taxon>
        <taxon>Entelegynae</taxon>
        <taxon>Araneoidea</taxon>
        <taxon>Araneidae</taxon>
        <taxon>Araneus</taxon>
    </lineage>
</organism>
<dbReference type="Pfam" id="PF00075">
    <property type="entry name" value="RNase_H"/>
    <property type="match status" value="1"/>
</dbReference>
<dbReference type="AlphaFoldDB" id="A0A4Y2H411"/>
<comment type="caution">
    <text evidence="2">The sequence shown here is derived from an EMBL/GenBank/DDBJ whole genome shotgun (WGS) entry which is preliminary data.</text>
</comment>
<protein>
    <recommendedName>
        <fullName evidence="1">RNase H type-1 domain-containing protein</fullName>
    </recommendedName>
</protein>
<dbReference type="GO" id="GO:0004523">
    <property type="term" value="F:RNA-DNA hybrid ribonuclease activity"/>
    <property type="evidence" value="ECO:0007669"/>
    <property type="project" value="InterPro"/>
</dbReference>
<dbReference type="PROSITE" id="PS50879">
    <property type="entry name" value="RNASE_H_1"/>
    <property type="match status" value="1"/>
</dbReference>
<gene>
    <name evidence="2" type="ORF">AVEN_156944_1</name>
</gene>
<dbReference type="Proteomes" id="UP000499080">
    <property type="component" value="Unassembled WGS sequence"/>
</dbReference>
<keyword evidence="3" id="KW-1185">Reference proteome</keyword>
<sequence length="337" mass="38058">MGSRKQVVTGLQPLHLQIQQEATYARVAQARSSSNFFTVIFSPTDYESKSSGIHIHPPNFLLHNQISFAENHIDSGAKAKYTNGSKTNEGTGSAYCILKNYGIIASWQGKLDLRNLVFEAEILAIRMTIEAASSLHRPIKIWTDSLSSLMAILNPKSHHSMVREIQTLLLSHKDIHLRWLKAHVGYLGNECADQLAKEAITKGDPFLLPKPLSYLKSEIKSAALSIWQDNWDNGETGCSTHDIVPRVSNKPVGWNREEIMFVTGHGPFPAYLHRFNLRTHDNCSCGEKGDPMHYTTKWFTSSYIKLQQCHLNYSVVEKHSHEQLIKNPTLTPNVFHM</sequence>